<protein>
    <recommendedName>
        <fullName evidence="4">Las1-like protein</fullName>
    </recommendedName>
</protein>
<gene>
    <name evidence="2" type="ORF">niasHS_013364</name>
</gene>
<accession>A0ABD2I787</accession>
<dbReference type="AlphaFoldDB" id="A0ABD2I787"/>
<dbReference type="EMBL" id="JBICCN010000355">
    <property type="protein sequence ID" value="KAL3075141.1"/>
    <property type="molecule type" value="Genomic_DNA"/>
</dbReference>
<sequence>MKTHPLRVFALKKYMPFTEIEWKYVQPRFMSDNMKSLQRIVDLMAMWIARMGHDTPMLISISEMVLHAHLNDKKSDIGMASMGRGDLRLIYSSTIIRVINYLNEVCQDAVQNVSIAAAVSKFAIPSWVVDLRHAATHGQMPPLDLMRQANLFIRRWLWRQYWALPFNEAIKENLSSETVEKQQEAFKAMTGHQLITVMNRFREWRRKFRNLDEFHPNVEGRPMKSVCTGIERLLEQCPEEFLLFFAKSCLAPSSVASSSTSNGGSSSSSPKKSNVQRQQQQIPEEEEAEGENCCVDDAIANDFNDEMPSSLFCIDEEDETLVATTTTATTSGINNNLNLSMMSDGEIVEDEGDDDNDDDEVVVVVDGDGAGGGLPLFKCDGSTHLKFFSREKFIDEITVMEQNYYRPILVLINNKGCLQRLLVELTRLVSQGEDGLEFGELRRLAGWANLLLHAYLETPDSVSTQNWRLILKHTVLSPQFFKDDLIDKLLGVLGDAISDRRREQLVHLLKIRRRQSAAVPSPPQQNGNNNNGTAGGVQTRQQKTMMPSSSSTPLSMVGNNNTNSSGSNKNDDTNILDMSMQSVKSLSDLQERIRMEDLADSTFVRDPLTLEDAWSIAQPDELGPLGLTADQRPETLCLTLGEWGEEMRRGY</sequence>
<evidence type="ECO:0000313" key="2">
    <source>
        <dbReference type="EMBL" id="KAL3075141.1"/>
    </source>
</evidence>
<dbReference type="InterPro" id="IPR007174">
    <property type="entry name" value="Las1"/>
</dbReference>
<feature type="compositionally biased region" description="Low complexity" evidence="1">
    <location>
        <begin position="256"/>
        <end position="282"/>
    </location>
</feature>
<feature type="region of interest" description="Disordered" evidence="1">
    <location>
        <begin position="256"/>
        <end position="291"/>
    </location>
</feature>
<feature type="compositionally biased region" description="Low complexity" evidence="1">
    <location>
        <begin position="544"/>
        <end position="568"/>
    </location>
</feature>
<reference evidence="2 3" key="1">
    <citation type="submission" date="2024-10" db="EMBL/GenBank/DDBJ databases">
        <authorList>
            <person name="Kim D."/>
        </authorList>
    </citation>
    <scope>NUCLEOTIDE SEQUENCE [LARGE SCALE GENOMIC DNA]</scope>
    <source>
        <strain evidence="2">Taebaek</strain>
    </source>
</reference>
<proteinExistence type="predicted"/>
<dbReference type="PANTHER" id="PTHR15002">
    <property type="entry name" value="RIBOSOMAL BIOGENESIS PROTEIN LAS1L"/>
    <property type="match status" value="1"/>
</dbReference>
<name>A0ABD2I787_HETSC</name>
<evidence type="ECO:0000256" key="1">
    <source>
        <dbReference type="SAM" id="MobiDB-lite"/>
    </source>
</evidence>
<evidence type="ECO:0008006" key="4">
    <source>
        <dbReference type="Google" id="ProtNLM"/>
    </source>
</evidence>
<dbReference type="Proteomes" id="UP001620645">
    <property type="component" value="Unassembled WGS sequence"/>
</dbReference>
<dbReference type="PANTHER" id="PTHR15002:SF0">
    <property type="entry name" value="RIBOSOMAL BIOGENESIS PROTEIN LAS1L"/>
    <property type="match status" value="1"/>
</dbReference>
<keyword evidence="3" id="KW-1185">Reference proteome</keyword>
<organism evidence="2 3">
    <name type="scientific">Heterodera schachtii</name>
    <name type="common">Sugarbeet cyst nematode worm</name>
    <name type="synonym">Tylenchus schachtii</name>
    <dbReference type="NCBI Taxonomy" id="97005"/>
    <lineage>
        <taxon>Eukaryota</taxon>
        <taxon>Metazoa</taxon>
        <taxon>Ecdysozoa</taxon>
        <taxon>Nematoda</taxon>
        <taxon>Chromadorea</taxon>
        <taxon>Rhabditida</taxon>
        <taxon>Tylenchina</taxon>
        <taxon>Tylenchomorpha</taxon>
        <taxon>Tylenchoidea</taxon>
        <taxon>Heteroderidae</taxon>
        <taxon>Heteroderinae</taxon>
        <taxon>Heterodera</taxon>
    </lineage>
</organism>
<comment type="caution">
    <text evidence="2">The sequence shown here is derived from an EMBL/GenBank/DDBJ whole genome shotgun (WGS) entry which is preliminary data.</text>
</comment>
<feature type="region of interest" description="Disordered" evidence="1">
    <location>
        <begin position="514"/>
        <end position="573"/>
    </location>
</feature>
<dbReference type="Pfam" id="PF04031">
    <property type="entry name" value="Las1"/>
    <property type="match status" value="1"/>
</dbReference>
<evidence type="ECO:0000313" key="3">
    <source>
        <dbReference type="Proteomes" id="UP001620645"/>
    </source>
</evidence>